<dbReference type="EMBL" id="JBBPCC010000046">
    <property type="protein sequence ID" value="MEK8133133.1"/>
    <property type="molecule type" value="Genomic_DNA"/>
</dbReference>
<evidence type="ECO:0000313" key="2">
    <source>
        <dbReference type="EMBL" id="MEK8133133.1"/>
    </source>
</evidence>
<proteinExistence type="predicted"/>
<reference evidence="2 3" key="1">
    <citation type="submission" date="2024-04" db="EMBL/GenBank/DDBJ databases">
        <title>draft genome sequnece of Paenibacillus filicis.</title>
        <authorList>
            <person name="Kim D.-U."/>
        </authorList>
    </citation>
    <scope>NUCLEOTIDE SEQUENCE [LARGE SCALE GENOMIC DNA]</scope>
    <source>
        <strain evidence="2 3">KACC14197</strain>
    </source>
</reference>
<dbReference type="Proteomes" id="UP001469365">
    <property type="component" value="Unassembled WGS sequence"/>
</dbReference>
<feature type="domain" description="Phage replisome organiser N-terminal" evidence="1">
    <location>
        <begin position="6"/>
        <end position="124"/>
    </location>
</feature>
<organism evidence="2 3">
    <name type="scientific">Paenibacillus filicis</name>
    <dbReference type="NCBI Taxonomy" id="669464"/>
    <lineage>
        <taxon>Bacteria</taxon>
        <taxon>Bacillati</taxon>
        <taxon>Bacillota</taxon>
        <taxon>Bacilli</taxon>
        <taxon>Bacillales</taxon>
        <taxon>Paenibacillaceae</taxon>
        <taxon>Paenibacillus</taxon>
    </lineage>
</organism>
<protein>
    <submittedName>
        <fullName evidence="2">Phage replisome organizer N-terminal domain-containing protein</fullName>
    </submittedName>
</protein>
<evidence type="ECO:0000313" key="3">
    <source>
        <dbReference type="Proteomes" id="UP001469365"/>
    </source>
</evidence>
<dbReference type="InterPro" id="IPR010056">
    <property type="entry name" value="Phage_rep_org__N"/>
</dbReference>
<dbReference type="PANTHER" id="PTHR37293">
    <property type="entry name" value="PHAGE REPLICATION PROTEIN-RELATED"/>
    <property type="match status" value="1"/>
</dbReference>
<dbReference type="InterPro" id="IPR053162">
    <property type="entry name" value="DnaD"/>
</dbReference>
<dbReference type="PANTHER" id="PTHR37293:SF7">
    <property type="entry name" value="HYPOTHETICAL PHAGE PROTEIN"/>
    <property type="match status" value="1"/>
</dbReference>
<sequence>MSDIKWIKINTDMFENDKIDFIVTLPESDAIIIIWIRLLALAGRSNAGGYIMLTESIPYTEDMLANKFKKSLNTVKLALETFRRLGMISLDGDAMYVTNWEKHQNVESMERVKEYERLRKAKQRASKKLPILQELDLSGTVPQNVPDSPANVRSLDIDLDKDIDKEKDIKDYAPEGASPKQEYAPNVKLTSDEYRKLTEALGDELEDYFLRFGSWISGQTKRVQNSRSAYLTILNWHREDQKKRGGNRGVAGKGSENLNAGINFGF</sequence>
<name>A0ABU9DW82_9BACL</name>
<dbReference type="RefSeq" id="WP_341420264.1">
    <property type="nucleotide sequence ID" value="NZ_JBBPCC010000046.1"/>
</dbReference>
<gene>
    <name evidence="2" type="ORF">WMW72_35245</name>
</gene>
<evidence type="ECO:0000259" key="1">
    <source>
        <dbReference type="Pfam" id="PF09681"/>
    </source>
</evidence>
<dbReference type="NCBIfam" id="TIGR01714">
    <property type="entry name" value="phage_rep_org_N"/>
    <property type="match status" value="1"/>
</dbReference>
<dbReference type="Pfam" id="PF09681">
    <property type="entry name" value="Phage_rep_org_N"/>
    <property type="match status" value="1"/>
</dbReference>
<keyword evidence="3" id="KW-1185">Reference proteome</keyword>
<accession>A0ABU9DW82</accession>
<comment type="caution">
    <text evidence="2">The sequence shown here is derived from an EMBL/GenBank/DDBJ whole genome shotgun (WGS) entry which is preliminary data.</text>
</comment>